<dbReference type="AlphaFoldDB" id="C6WE80"/>
<organism evidence="1 2">
    <name type="scientific">Actinosynnema mirum (strain ATCC 29888 / DSM 43827 / JCM 3225 / NBRC 14064 / NCIMB 13271 / NRRL B-12336 / IMRU 3971 / 101)</name>
    <dbReference type="NCBI Taxonomy" id="446462"/>
    <lineage>
        <taxon>Bacteria</taxon>
        <taxon>Bacillati</taxon>
        <taxon>Actinomycetota</taxon>
        <taxon>Actinomycetes</taxon>
        <taxon>Pseudonocardiales</taxon>
        <taxon>Pseudonocardiaceae</taxon>
        <taxon>Actinosynnema</taxon>
    </lineage>
</organism>
<evidence type="ECO:0000313" key="1">
    <source>
        <dbReference type="EMBL" id="ACU35823.1"/>
    </source>
</evidence>
<sequence>MTDRPGGPTDPDFVGPPLPIPVQRLLGEAEHALGGLDEAAWRLPDRSVLARCARIRDARGAAARAGRSADLVDAWLFADLGTGTPPDLLLRAVSPGEDEQDVPPSPVSEGAHPPFDRYLAALELGADLLARGRALDVQLLAEVGAVRAHGRGAPPLAGSTALRTWSVSTRALEPLPRIARLALEHRLLALHPPFPDAAAAVTSLRLVGSGLLRDQILPLSVWLDTHADRRDALLRGSPAGWVEFFARGVRELARAQTNLIEELAALRAHHLNLVPHPRSARRVAADLVASPVLTHPALVRRYGFTAKTATDVTRRLLELGLVTTLDDRPYRKVFLCVQALRLLTTEPPGEPIRDEDVFKAGSPE</sequence>
<dbReference type="HOGENOM" id="CLU_766452_0_0_11"/>
<reference evidence="1 2" key="1">
    <citation type="journal article" date="2009" name="Stand. Genomic Sci.">
        <title>Complete genome sequence of Actinosynnema mirum type strain (101).</title>
        <authorList>
            <person name="Land M."/>
            <person name="Lapidus A."/>
            <person name="Mayilraj S."/>
            <person name="Chen F."/>
            <person name="Copeland A."/>
            <person name="Del Rio T.G."/>
            <person name="Nolan M."/>
            <person name="Lucas S."/>
            <person name="Tice H."/>
            <person name="Cheng J.F."/>
            <person name="Chertkov O."/>
            <person name="Bruce D."/>
            <person name="Goodwin L."/>
            <person name="Pitluck S."/>
            <person name="Rohde M."/>
            <person name="Goker M."/>
            <person name="Pati A."/>
            <person name="Ivanova N."/>
            <person name="Mavromatis K."/>
            <person name="Chen A."/>
            <person name="Palaniappan K."/>
            <person name="Hauser L."/>
            <person name="Chang Y.J."/>
            <person name="Jeffries C.C."/>
            <person name="Brettin T."/>
            <person name="Detter J.C."/>
            <person name="Han C."/>
            <person name="Chain P."/>
            <person name="Tindall B.J."/>
            <person name="Bristow J."/>
            <person name="Eisen J.A."/>
            <person name="Markowitz V."/>
            <person name="Hugenholtz P."/>
            <person name="Kyrpides N.C."/>
            <person name="Klenk H.P."/>
        </authorList>
    </citation>
    <scope>NUCLEOTIDE SEQUENCE [LARGE SCALE GENOMIC DNA]</scope>
    <source>
        <strain evidence="2">ATCC 29888 / DSM 43827 / JCM 3225 / NBRC 14064 / NCIMB 13271 / NRRL B-12336 / IMRU 3971 / 101</strain>
    </source>
</reference>
<dbReference type="EMBL" id="CP001630">
    <property type="protein sequence ID" value="ACU35823.1"/>
    <property type="molecule type" value="Genomic_DNA"/>
</dbReference>
<protein>
    <recommendedName>
        <fullName evidence="3">Fido domain-containing protein</fullName>
    </recommendedName>
</protein>
<dbReference type="STRING" id="446462.Amir_1875"/>
<dbReference type="KEGG" id="ami:Amir_1875"/>
<evidence type="ECO:0000313" key="2">
    <source>
        <dbReference type="Proteomes" id="UP000002213"/>
    </source>
</evidence>
<keyword evidence="2" id="KW-1185">Reference proteome</keyword>
<dbReference type="OrthoDB" id="9813719at2"/>
<dbReference type="RefSeq" id="WP_015800712.1">
    <property type="nucleotide sequence ID" value="NC_013093.1"/>
</dbReference>
<proteinExistence type="predicted"/>
<evidence type="ECO:0008006" key="3">
    <source>
        <dbReference type="Google" id="ProtNLM"/>
    </source>
</evidence>
<dbReference type="eggNOG" id="COG1846">
    <property type="taxonomic scope" value="Bacteria"/>
</dbReference>
<dbReference type="Proteomes" id="UP000002213">
    <property type="component" value="Chromosome"/>
</dbReference>
<accession>C6WE80</accession>
<gene>
    <name evidence="1" type="ordered locus">Amir_1875</name>
</gene>
<name>C6WE80_ACTMD</name>
<dbReference type="eggNOG" id="COG3177">
    <property type="taxonomic scope" value="Bacteria"/>
</dbReference>